<gene>
    <name evidence="1" type="ORF">Tci_920365</name>
</gene>
<sequence length="69" mass="7948">MTVACMPRLLRRVYFSTVVPSGILPNAPCSAEQLQAASRWRQEESPRREGLHPGIRNTIRWYPLELIDL</sequence>
<organism evidence="1">
    <name type="scientific">Tanacetum cinerariifolium</name>
    <name type="common">Dalmatian daisy</name>
    <name type="synonym">Chrysanthemum cinerariifolium</name>
    <dbReference type="NCBI Taxonomy" id="118510"/>
    <lineage>
        <taxon>Eukaryota</taxon>
        <taxon>Viridiplantae</taxon>
        <taxon>Streptophyta</taxon>
        <taxon>Embryophyta</taxon>
        <taxon>Tracheophyta</taxon>
        <taxon>Spermatophyta</taxon>
        <taxon>Magnoliopsida</taxon>
        <taxon>eudicotyledons</taxon>
        <taxon>Gunneridae</taxon>
        <taxon>Pentapetalae</taxon>
        <taxon>asterids</taxon>
        <taxon>campanulids</taxon>
        <taxon>Asterales</taxon>
        <taxon>Asteraceae</taxon>
        <taxon>Asteroideae</taxon>
        <taxon>Anthemideae</taxon>
        <taxon>Anthemidinae</taxon>
        <taxon>Tanacetum</taxon>
    </lineage>
</organism>
<reference evidence="1" key="1">
    <citation type="journal article" date="2019" name="Sci. Rep.">
        <title>Draft genome of Tanacetum cinerariifolium, the natural source of mosquito coil.</title>
        <authorList>
            <person name="Yamashiro T."/>
            <person name="Shiraishi A."/>
            <person name="Satake H."/>
            <person name="Nakayama K."/>
        </authorList>
    </citation>
    <scope>NUCLEOTIDE SEQUENCE</scope>
</reference>
<accession>A0A699WS19</accession>
<evidence type="ECO:0000313" key="1">
    <source>
        <dbReference type="EMBL" id="GFD48396.1"/>
    </source>
</evidence>
<protein>
    <submittedName>
        <fullName evidence="1">Uncharacterized protein</fullName>
    </submittedName>
</protein>
<proteinExistence type="predicted"/>
<name>A0A699WS19_TANCI</name>
<dbReference type="AlphaFoldDB" id="A0A699WS19"/>
<dbReference type="EMBL" id="BKCJ011721391">
    <property type="protein sequence ID" value="GFD48396.1"/>
    <property type="molecule type" value="Genomic_DNA"/>
</dbReference>
<comment type="caution">
    <text evidence="1">The sequence shown here is derived from an EMBL/GenBank/DDBJ whole genome shotgun (WGS) entry which is preliminary data.</text>
</comment>